<name>A0A3D8J0N6_9HELI</name>
<comment type="caution">
    <text evidence="2">The sequence shown here is derived from an EMBL/GenBank/DDBJ whole genome shotgun (WGS) entry which is preliminary data.</text>
</comment>
<keyword evidence="3" id="KW-1185">Reference proteome</keyword>
<protein>
    <recommendedName>
        <fullName evidence="1">Phage head morphogenesis domain-containing protein</fullName>
    </recommendedName>
</protein>
<evidence type="ECO:0000313" key="2">
    <source>
        <dbReference type="EMBL" id="RDU70404.1"/>
    </source>
</evidence>
<accession>A0A3D8J0N6</accession>
<reference evidence="2 3" key="1">
    <citation type="submission" date="2018-04" db="EMBL/GenBank/DDBJ databases">
        <title>Novel Campyloabacter and Helicobacter Species and Strains.</title>
        <authorList>
            <person name="Mannion A.J."/>
            <person name="Shen Z."/>
            <person name="Fox J.G."/>
        </authorList>
    </citation>
    <scope>NUCLEOTIDE SEQUENCE [LARGE SCALE GENOMIC DNA]</scope>
    <source>
        <strain evidence="2 3">MIT 97-5075</strain>
    </source>
</reference>
<dbReference type="InterPro" id="IPR006528">
    <property type="entry name" value="Phage_head_morphogenesis_dom"/>
</dbReference>
<dbReference type="Pfam" id="PF04233">
    <property type="entry name" value="Phage_Mu_F"/>
    <property type="match status" value="1"/>
</dbReference>
<sequence>MKKTNEKFLNKNATLALEREYKRELKKLHKEIFNIIEYWVLPLYKKDNLIALDSLTETLGYLVGDIVESKSMSYLGNLTIQNIFDNEVRLIDSYGNEIKTTLSDLERVSSDSLTYSKNDSFTDRLNKVKHNINIITNKRAKIITNRQIRKMINSLNVGFKMAFGIKFKDFGFNKDMNEKLKLMQQNNISLIKSIPSEILESLDSILYNSSVGGDLSQIKESLQRIKGISNRRIETIARDQTSKGLNAISTIRATQAGFEFYKWVTAEDERVSKEHKRLNGKIFRYDTPEAIIDTYGTKGHPSQRVNCRCIAAPIYLNANQKVEKVGLGYKIVEI</sequence>
<dbReference type="EMBL" id="NXLW01000020">
    <property type="protein sequence ID" value="RDU70404.1"/>
    <property type="molecule type" value="Genomic_DNA"/>
</dbReference>
<dbReference type="NCBIfam" id="TIGR01641">
    <property type="entry name" value="phageSPP1_gp7"/>
    <property type="match status" value="1"/>
</dbReference>
<proteinExistence type="predicted"/>
<evidence type="ECO:0000259" key="1">
    <source>
        <dbReference type="Pfam" id="PF04233"/>
    </source>
</evidence>
<organism evidence="2 3">
    <name type="scientific">Helicobacter aurati</name>
    <dbReference type="NCBI Taxonomy" id="137778"/>
    <lineage>
        <taxon>Bacteria</taxon>
        <taxon>Pseudomonadati</taxon>
        <taxon>Campylobacterota</taxon>
        <taxon>Epsilonproteobacteria</taxon>
        <taxon>Campylobacterales</taxon>
        <taxon>Helicobacteraceae</taxon>
        <taxon>Helicobacter</taxon>
    </lineage>
</organism>
<evidence type="ECO:0000313" key="3">
    <source>
        <dbReference type="Proteomes" id="UP000256424"/>
    </source>
</evidence>
<gene>
    <name evidence="2" type="ORF">CQA66_08325</name>
</gene>
<dbReference type="AlphaFoldDB" id="A0A3D8J0N6"/>
<dbReference type="RefSeq" id="WP_115582623.1">
    <property type="nucleotide sequence ID" value="NZ_NXLW01000020.1"/>
</dbReference>
<dbReference type="Proteomes" id="UP000256424">
    <property type="component" value="Unassembled WGS sequence"/>
</dbReference>
<feature type="domain" description="Phage head morphogenesis" evidence="1">
    <location>
        <begin position="212"/>
        <end position="310"/>
    </location>
</feature>